<accession>A0A3P3XQV9</accession>
<evidence type="ECO:0000313" key="1">
    <source>
        <dbReference type="EMBL" id="SLM18711.1"/>
    </source>
</evidence>
<organism evidence="1">
    <name type="scientific">uncultured spirochete</name>
    <dbReference type="NCBI Taxonomy" id="156406"/>
    <lineage>
        <taxon>Bacteria</taxon>
        <taxon>Pseudomonadati</taxon>
        <taxon>Spirochaetota</taxon>
        <taxon>Spirochaetia</taxon>
        <taxon>Spirochaetales</taxon>
        <taxon>environmental samples</taxon>
    </lineage>
</organism>
<protein>
    <recommendedName>
        <fullName evidence="2">Polysaccharide deacetylase</fullName>
    </recommendedName>
</protein>
<evidence type="ECO:0008006" key="2">
    <source>
        <dbReference type="Google" id="ProtNLM"/>
    </source>
</evidence>
<gene>
    <name evidence="1" type="ORF">SPIRO4BDMA_50226</name>
</gene>
<proteinExistence type="predicted"/>
<dbReference type="EMBL" id="FWDO01000005">
    <property type="protein sequence ID" value="SLM18711.1"/>
    <property type="molecule type" value="Genomic_DNA"/>
</dbReference>
<name>A0A3P3XQV9_9SPIR</name>
<sequence>MVFTYDTYKYLMSYLLKNDYEPILIGKEKGSVSKKQLFLRHDVDTDYLGVLPLANVERGLGIFSTWYFLPDSSIYNLLCHELGQIIIELDSMGHQVGLHIDASQYESVEQLEADIERIYAFLNVRLPLSKTVSFHKPASWLLNDIVIDGWTNAYEKTYYSNVVYVSDSNRRNFMDEDRLSNAVQQGKSLALLTHPLWWHERPEDFDETFSEACRCLGYDRIHNYLANTARSYAEKGIRGIVR</sequence>
<reference evidence="1" key="1">
    <citation type="submission" date="2017-02" db="EMBL/GenBank/DDBJ databases">
        <authorList>
            <person name="Regsiter A."/>
            <person name="William W."/>
        </authorList>
    </citation>
    <scope>NUCLEOTIDE SEQUENCE</scope>
    <source>
        <strain evidence="1">BdmA 4</strain>
    </source>
</reference>
<dbReference type="AlphaFoldDB" id="A0A3P3XQV9"/>